<dbReference type="InterPro" id="IPR028096">
    <property type="entry name" value="EfeO_Cupredoxin"/>
</dbReference>
<organism evidence="3">
    <name type="scientific">Rhodococcus hoagii (strain 103S)</name>
    <name type="common">Rhodococcus equi</name>
    <dbReference type="NCBI Taxonomy" id="685727"/>
    <lineage>
        <taxon>Bacteria</taxon>
        <taxon>Bacillati</taxon>
        <taxon>Actinomycetota</taxon>
        <taxon>Actinomycetes</taxon>
        <taxon>Mycobacteriales</taxon>
        <taxon>Nocardiaceae</taxon>
        <taxon>Prescottella</taxon>
    </lineage>
</organism>
<dbReference type="EMBL" id="FN563149">
    <property type="protein sequence ID" value="CBH50456.1"/>
    <property type="molecule type" value="Genomic_DNA"/>
</dbReference>
<dbReference type="Pfam" id="PF13473">
    <property type="entry name" value="Cupredoxin_1"/>
    <property type="match status" value="1"/>
</dbReference>
<evidence type="ECO:0000259" key="2">
    <source>
        <dbReference type="Pfam" id="PF13473"/>
    </source>
</evidence>
<gene>
    <name evidence="3" type="ordered locus">REQ_44950</name>
</gene>
<evidence type="ECO:0000313" key="3">
    <source>
        <dbReference type="EMBL" id="CBH50456.1"/>
    </source>
</evidence>
<reference evidence="3" key="1">
    <citation type="journal article" date="2010" name="PLoS Genet.">
        <title>The genome of a pathogenic rhodococcus: cooptive virulence underpinned by key gene acquisitions.</title>
        <authorList>
            <person name="Letek M."/>
            <person name="Gonzalez P."/>
            <person name="Macarthur I."/>
            <person name="Rodriguez H."/>
            <person name="Freeman T.C."/>
            <person name="Valero-Rello A."/>
            <person name="Blanco M."/>
            <person name="Buckley T."/>
            <person name="Cherevach I."/>
            <person name="Fahey R."/>
            <person name="Hapeshi A."/>
            <person name="Holdstock J."/>
            <person name="Leadon D."/>
            <person name="Navas J."/>
            <person name="Ocampo A."/>
            <person name="Quail M.A."/>
            <person name="Sanders M."/>
            <person name="Scortti M.M."/>
            <person name="Prescott J.F."/>
            <person name="Fogarty U."/>
            <person name="Meijer W.G."/>
            <person name="Parkhill J."/>
            <person name="Bentley S.D."/>
            <person name="Vazquez-Boland J.A."/>
        </authorList>
    </citation>
    <scope>NUCLEOTIDE SEQUENCE [LARGE SCALE GENOMIC DNA]</scope>
    <source>
        <strain evidence="3 4">103S</strain>
    </source>
</reference>
<keyword evidence="1" id="KW-0732">Signal</keyword>
<keyword evidence="3" id="KW-0449">Lipoprotein</keyword>
<feature type="domain" description="EfeO-type cupredoxin-like" evidence="2">
    <location>
        <begin position="14"/>
        <end position="106"/>
    </location>
</feature>
<dbReference type="Proteomes" id="UP001154400">
    <property type="component" value="Chromosome"/>
</dbReference>
<dbReference type="PROSITE" id="PS51257">
    <property type="entry name" value="PROKAR_LIPOPROTEIN"/>
    <property type="match status" value="1"/>
</dbReference>
<evidence type="ECO:0000256" key="1">
    <source>
        <dbReference type="SAM" id="SignalP"/>
    </source>
</evidence>
<dbReference type="PANTHER" id="PTHR36507:SF1">
    <property type="entry name" value="BLL1555 PROTEIN"/>
    <property type="match status" value="1"/>
</dbReference>
<name>A0A3S5YD02_RHOH1</name>
<protein>
    <submittedName>
        <fullName evidence="3">Copper binding lipoprotein</fullName>
    </submittedName>
</protein>
<dbReference type="PANTHER" id="PTHR36507">
    <property type="entry name" value="BLL1555 PROTEIN"/>
    <property type="match status" value="1"/>
</dbReference>
<dbReference type="RefSeq" id="WP_005516964.1">
    <property type="nucleotide sequence ID" value="NC_014659.1"/>
</dbReference>
<proteinExistence type="predicted"/>
<dbReference type="Gene3D" id="2.60.40.420">
    <property type="entry name" value="Cupredoxins - blue copper proteins"/>
    <property type="match status" value="1"/>
</dbReference>
<dbReference type="InterPro" id="IPR008972">
    <property type="entry name" value="Cupredoxin"/>
</dbReference>
<sequence>MNRRWFAAPAVLLSLAAGCADASAAGPDAVVVVRNVHFGPMDVTVPVGGTVQWRFEDGGLLHHVGSDGVFDSGITSEGSYEHTFDAPGVYEYHCSVHRYMTGTVTVTG</sequence>
<dbReference type="AlphaFoldDB" id="A0A3S5YD02"/>
<dbReference type="InterPro" id="IPR052721">
    <property type="entry name" value="ET_Amicyanin"/>
</dbReference>
<feature type="chain" id="PRO_5018534319" evidence="1">
    <location>
        <begin position="25"/>
        <end position="108"/>
    </location>
</feature>
<dbReference type="SUPFAM" id="SSF49503">
    <property type="entry name" value="Cupredoxins"/>
    <property type="match status" value="1"/>
</dbReference>
<feature type="signal peptide" evidence="1">
    <location>
        <begin position="1"/>
        <end position="24"/>
    </location>
</feature>
<accession>A0A3S5YD02</accession>
<dbReference type="KEGG" id="req:REQ_44950"/>
<evidence type="ECO:0000313" key="4">
    <source>
        <dbReference type="Proteomes" id="UP000006892"/>
    </source>
</evidence>